<evidence type="ECO:0000256" key="4">
    <source>
        <dbReference type="ARBA" id="ARBA00022729"/>
    </source>
</evidence>
<dbReference type="SUPFAM" id="SSF53850">
    <property type="entry name" value="Periplasmic binding protein-like II"/>
    <property type="match status" value="1"/>
</dbReference>
<dbReference type="InterPro" id="IPR039424">
    <property type="entry name" value="SBP_5"/>
</dbReference>
<dbReference type="PANTHER" id="PTHR30290">
    <property type="entry name" value="PERIPLASMIC BINDING COMPONENT OF ABC TRANSPORTER"/>
    <property type="match status" value="1"/>
</dbReference>
<evidence type="ECO:0000256" key="1">
    <source>
        <dbReference type="ARBA" id="ARBA00004196"/>
    </source>
</evidence>
<keyword evidence="4" id="KW-0732">Signal</keyword>
<accession>A0A381TZH1</accession>
<evidence type="ECO:0000256" key="3">
    <source>
        <dbReference type="ARBA" id="ARBA00022448"/>
    </source>
</evidence>
<evidence type="ECO:0000256" key="2">
    <source>
        <dbReference type="ARBA" id="ARBA00005695"/>
    </source>
</evidence>
<dbReference type="GO" id="GO:0042597">
    <property type="term" value="C:periplasmic space"/>
    <property type="evidence" value="ECO:0007669"/>
    <property type="project" value="UniProtKB-ARBA"/>
</dbReference>
<organism evidence="6">
    <name type="scientific">marine metagenome</name>
    <dbReference type="NCBI Taxonomy" id="408172"/>
    <lineage>
        <taxon>unclassified sequences</taxon>
        <taxon>metagenomes</taxon>
        <taxon>ecological metagenomes</taxon>
    </lineage>
</organism>
<comment type="subcellular location">
    <subcellularLocation>
        <location evidence="1">Cell envelope</location>
    </subcellularLocation>
</comment>
<dbReference type="PIRSF" id="PIRSF002741">
    <property type="entry name" value="MppA"/>
    <property type="match status" value="1"/>
</dbReference>
<dbReference type="Gene3D" id="3.10.105.10">
    <property type="entry name" value="Dipeptide-binding Protein, Domain 3"/>
    <property type="match status" value="1"/>
</dbReference>
<dbReference type="InterPro" id="IPR006311">
    <property type="entry name" value="TAT_signal"/>
</dbReference>
<evidence type="ECO:0000313" key="6">
    <source>
        <dbReference type="EMBL" id="SVA21406.1"/>
    </source>
</evidence>
<dbReference type="CDD" id="cd08503">
    <property type="entry name" value="PBP2_NikA_DppA_OppA_like_17"/>
    <property type="match status" value="1"/>
</dbReference>
<sequence length="530" mass="58342">MKDIKTFQQMFRDGHMTRRDFFAAMGALGITATTAGGLLTSASAFAATPKKGGRIVVGTEGAQASDSLDPTKFYSTSNLLAGFTVYDTLVNRGQDLLPTPWLAESWDSNDTTTEWVFKLRRGVTWHDGKTFGADDVIYSCSRHITEASESPAKSFMSQISEMVKEDAHTVRFKLSGPNADFPIVLTDTRVHISQAGYENFQDTAPGTGPFKVKSFIPGQNKVFVRNENYWGDDGPWVDEIEMIGVGDVTARVNALIAGDINVLLYLDPKAVGLIEASPTTEVLQSKSGAFMNVALMVDRPPTDNNDVRLALKYAVNREQIVQNVLKGYGSVGNDHPVAPIDPFYCDDIPQRVYDPDKAKFHFKKAGMEGQSIDFYTSDVPAAGSVAAAQVFQQSAAAAGINLNLIQPPADTYWDAVWIKKPMSCSGWDARPVPDLILSIALKGGGSYNETKWNNERFDKLLIEARGLRDFDKRKEIYCEMQRMLHDEGGHLTMAYLDVLDAVRSEVKGITPHASGPLGFYQMARTVWIDS</sequence>
<dbReference type="GO" id="GO:0043190">
    <property type="term" value="C:ATP-binding cassette (ABC) transporter complex"/>
    <property type="evidence" value="ECO:0007669"/>
    <property type="project" value="InterPro"/>
</dbReference>
<comment type="similarity">
    <text evidence="2">Belongs to the bacterial solute-binding protein 5 family.</text>
</comment>
<dbReference type="GO" id="GO:0015833">
    <property type="term" value="P:peptide transport"/>
    <property type="evidence" value="ECO:0007669"/>
    <property type="project" value="TreeGrafter"/>
</dbReference>
<feature type="domain" description="Solute-binding protein family 5" evidence="5">
    <location>
        <begin position="98"/>
        <end position="434"/>
    </location>
</feature>
<dbReference type="PANTHER" id="PTHR30290:SF10">
    <property type="entry name" value="PERIPLASMIC OLIGOPEPTIDE-BINDING PROTEIN-RELATED"/>
    <property type="match status" value="1"/>
</dbReference>
<protein>
    <recommendedName>
        <fullName evidence="5">Solute-binding protein family 5 domain-containing protein</fullName>
    </recommendedName>
</protein>
<dbReference type="PROSITE" id="PS51318">
    <property type="entry name" value="TAT"/>
    <property type="match status" value="1"/>
</dbReference>
<reference evidence="6" key="1">
    <citation type="submission" date="2018-05" db="EMBL/GenBank/DDBJ databases">
        <authorList>
            <person name="Lanie J.A."/>
            <person name="Ng W.-L."/>
            <person name="Kazmierczak K.M."/>
            <person name="Andrzejewski T.M."/>
            <person name="Davidsen T.M."/>
            <person name="Wayne K.J."/>
            <person name="Tettelin H."/>
            <person name="Glass J.I."/>
            <person name="Rusch D."/>
            <person name="Podicherti R."/>
            <person name="Tsui H.-C.T."/>
            <person name="Winkler M.E."/>
        </authorList>
    </citation>
    <scope>NUCLEOTIDE SEQUENCE</scope>
</reference>
<proteinExistence type="inferred from homology"/>
<dbReference type="Gene3D" id="3.40.190.10">
    <property type="entry name" value="Periplasmic binding protein-like II"/>
    <property type="match status" value="1"/>
</dbReference>
<dbReference type="GO" id="GO:1904680">
    <property type="term" value="F:peptide transmembrane transporter activity"/>
    <property type="evidence" value="ECO:0007669"/>
    <property type="project" value="TreeGrafter"/>
</dbReference>
<evidence type="ECO:0000259" key="5">
    <source>
        <dbReference type="Pfam" id="PF00496"/>
    </source>
</evidence>
<gene>
    <name evidence="6" type="ORF">METZ01_LOCUS74260</name>
</gene>
<dbReference type="GO" id="GO:0030313">
    <property type="term" value="C:cell envelope"/>
    <property type="evidence" value="ECO:0007669"/>
    <property type="project" value="UniProtKB-SubCell"/>
</dbReference>
<dbReference type="AlphaFoldDB" id="A0A381TZH1"/>
<name>A0A381TZH1_9ZZZZ</name>
<keyword evidence="3" id="KW-0813">Transport</keyword>
<dbReference type="InterPro" id="IPR030678">
    <property type="entry name" value="Peptide/Ni-bd"/>
</dbReference>
<dbReference type="EMBL" id="UINC01005450">
    <property type="protein sequence ID" value="SVA21406.1"/>
    <property type="molecule type" value="Genomic_DNA"/>
</dbReference>
<dbReference type="Pfam" id="PF00496">
    <property type="entry name" value="SBP_bac_5"/>
    <property type="match status" value="1"/>
</dbReference>
<dbReference type="InterPro" id="IPR000914">
    <property type="entry name" value="SBP_5_dom"/>
</dbReference>